<dbReference type="AlphaFoldDB" id="A0AAD3TJB7"/>
<evidence type="ECO:0000256" key="1">
    <source>
        <dbReference type="ARBA" id="ARBA00004370"/>
    </source>
</evidence>
<feature type="domain" description="GTD-binding" evidence="6">
    <location>
        <begin position="68"/>
        <end position="166"/>
    </location>
</feature>
<protein>
    <recommendedName>
        <fullName evidence="6">GTD-binding domain-containing protein</fullName>
    </recommendedName>
</protein>
<evidence type="ECO:0000256" key="3">
    <source>
        <dbReference type="ARBA" id="ARBA00022989"/>
    </source>
</evidence>
<keyword evidence="8" id="KW-1185">Reference proteome</keyword>
<dbReference type="GO" id="GO:0016020">
    <property type="term" value="C:membrane"/>
    <property type="evidence" value="ECO:0007669"/>
    <property type="project" value="UniProtKB-SubCell"/>
</dbReference>
<feature type="coiled-coil region" evidence="5">
    <location>
        <begin position="390"/>
        <end position="434"/>
    </location>
</feature>
<comment type="caution">
    <text evidence="7">The sequence shown here is derived from an EMBL/GenBank/DDBJ whole genome shotgun (WGS) entry which is preliminary data.</text>
</comment>
<dbReference type="Proteomes" id="UP001279734">
    <property type="component" value="Unassembled WGS sequence"/>
</dbReference>
<keyword evidence="5" id="KW-0175">Coiled coil</keyword>
<keyword evidence="2" id="KW-0812">Transmembrane</keyword>
<name>A0AAD3TJB7_NEPGR</name>
<evidence type="ECO:0000256" key="4">
    <source>
        <dbReference type="ARBA" id="ARBA00023136"/>
    </source>
</evidence>
<accession>A0AAD3TJB7</accession>
<evidence type="ECO:0000256" key="2">
    <source>
        <dbReference type="ARBA" id="ARBA00022692"/>
    </source>
</evidence>
<gene>
    <name evidence="7" type="ORF">Nepgr_031894</name>
</gene>
<keyword evidence="4" id="KW-0472">Membrane</keyword>
<dbReference type="PANTHER" id="PTHR31422">
    <property type="entry name" value="BNAANNG28530D PROTEIN"/>
    <property type="match status" value="1"/>
</dbReference>
<reference evidence="7" key="1">
    <citation type="submission" date="2023-05" db="EMBL/GenBank/DDBJ databases">
        <title>Nepenthes gracilis genome sequencing.</title>
        <authorList>
            <person name="Fukushima K."/>
        </authorList>
    </citation>
    <scope>NUCLEOTIDE SEQUENCE</scope>
    <source>
        <strain evidence="7">SING2019-196</strain>
    </source>
</reference>
<sequence>MDLEDGSLSSRSMVKCCNCGCNCSLTIGPSGGTWIRSVKRKYDEFVEGAPFYIAGFEHPQVARVEVENECDALRETVSSQQNTIKDLYIELEEERNASSSAANEAMSMILRLQREKAEIQMEARQFKGFVEEKMSHDAQEIAALEDLLYKREQAIHSLTCEVQAYKHRMMSYGLTEAEAEGFKGVRNRNQSFSDFGGHVESPTCAYPPLRCILNDSSGQTEFNDGVADVEKYPFGETPQTEEQLKNLESMINQLERNPSRNELDGDFSGTRNTLDKAIVGYSPRRPRHARIFSTDSSNSFLAFPDGTTDSPRMGASFKKIEFVTEELRKLDSASDFGDDMSDRVYTVDSVYHGVPYKNVSDVKAAPGIYEDYATAAQDSLNPTDIAGPEIKKLYLRLQALEADRESLKQTIISMQNNKAQLVLLREIAQQLRKDMAIERKKPVSKHFTSGHFSFMTVFKWILSFVFWRKKAHQSKYTFGLSANNVGLLLLLDKMPHARTWRCVTSTQV</sequence>
<keyword evidence="3" id="KW-1133">Transmembrane helix</keyword>
<dbReference type="PANTHER" id="PTHR31422:SF0">
    <property type="entry name" value="MYOSIN-BINDING PROTEIN 7"/>
    <property type="match status" value="1"/>
</dbReference>
<dbReference type="EMBL" id="BSYO01000037">
    <property type="protein sequence ID" value="GMH30051.1"/>
    <property type="molecule type" value="Genomic_DNA"/>
</dbReference>
<evidence type="ECO:0000256" key="5">
    <source>
        <dbReference type="SAM" id="Coils"/>
    </source>
</evidence>
<dbReference type="PROSITE" id="PS51775">
    <property type="entry name" value="GTD_BINDING"/>
    <property type="match status" value="1"/>
</dbReference>
<comment type="subcellular location">
    <subcellularLocation>
        <location evidence="1">Membrane</location>
    </subcellularLocation>
</comment>
<evidence type="ECO:0000313" key="7">
    <source>
        <dbReference type="EMBL" id="GMH30051.1"/>
    </source>
</evidence>
<evidence type="ECO:0000259" key="6">
    <source>
        <dbReference type="PROSITE" id="PS51775"/>
    </source>
</evidence>
<dbReference type="GO" id="GO:0080115">
    <property type="term" value="F:myosin XI tail binding"/>
    <property type="evidence" value="ECO:0007669"/>
    <property type="project" value="UniProtKB-ARBA"/>
</dbReference>
<feature type="coiled-coil region" evidence="5">
    <location>
        <begin position="63"/>
        <end position="122"/>
    </location>
</feature>
<proteinExistence type="predicted"/>
<dbReference type="Pfam" id="PF04576">
    <property type="entry name" value="Zein-binding"/>
    <property type="match status" value="1"/>
</dbReference>
<evidence type="ECO:0000313" key="8">
    <source>
        <dbReference type="Proteomes" id="UP001279734"/>
    </source>
</evidence>
<organism evidence="7 8">
    <name type="scientific">Nepenthes gracilis</name>
    <name type="common">Slender pitcher plant</name>
    <dbReference type="NCBI Taxonomy" id="150966"/>
    <lineage>
        <taxon>Eukaryota</taxon>
        <taxon>Viridiplantae</taxon>
        <taxon>Streptophyta</taxon>
        <taxon>Embryophyta</taxon>
        <taxon>Tracheophyta</taxon>
        <taxon>Spermatophyta</taxon>
        <taxon>Magnoliopsida</taxon>
        <taxon>eudicotyledons</taxon>
        <taxon>Gunneridae</taxon>
        <taxon>Pentapetalae</taxon>
        <taxon>Caryophyllales</taxon>
        <taxon>Nepenthaceae</taxon>
        <taxon>Nepenthes</taxon>
    </lineage>
</organism>
<dbReference type="InterPro" id="IPR007656">
    <property type="entry name" value="GTD-bd"/>
</dbReference>